<dbReference type="PANTHER" id="PTHR45138:SF9">
    <property type="entry name" value="DIGUANYLATE CYCLASE DGCM-RELATED"/>
    <property type="match status" value="1"/>
</dbReference>
<evidence type="ECO:0000256" key="3">
    <source>
        <dbReference type="ARBA" id="ARBA00022692"/>
    </source>
</evidence>
<dbReference type="Gene3D" id="3.30.70.270">
    <property type="match status" value="1"/>
</dbReference>
<dbReference type="Pfam" id="PF02743">
    <property type="entry name" value="dCache_1"/>
    <property type="match status" value="1"/>
</dbReference>
<dbReference type="PROSITE" id="PS50887">
    <property type="entry name" value="GGDEF"/>
    <property type="match status" value="1"/>
</dbReference>
<organism evidence="8 9">
    <name type="scientific">Geotoga petraea</name>
    <dbReference type="NCBI Taxonomy" id="28234"/>
    <lineage>
        <taxon>Bacteria</taxon>
        <taxon>Thermotogati</taxon>
        <taxon>Thermotogota</taxon>
        <taxon>Thermotogae</taxon>
        <taxon>Petrotogales</taxon>
        <taxon>Petrotogaceae</taxon>
        <taxon>Geotoga</taxon>
    </lineage>
</organism>
<dbReference type="InterPro" id="IPR000160">
    <property type="entry name" value="GGDEF_dom"/>
</dbReference>
<dbReference type="EMBL" id="FMYV01000009">
    <property type="protein sequence ID" value="SDC83071.1"/>
    <property type="molecule type" value="Genomic_DNA"/>
</dbReference>
<dbReference type="SMART" id="SM00267">
    <property type="entry name" value="GGDEF"/>
    <property type="match status" value="1"/>
</dbReference>
<dbReference type="GO" id="GO:0052621">
    <property type="term" value="F:diguanylate cyclase activity"/>
    <property type="evidence" value="ECO:0007669"/>
    <property type="project" value="TreeGrafter"/>
</dbReference>
<dbReference type="Pfam" id="PF00990">
    <property type="entry name" value="GGDEF"/>
    <property type="match status" value="1"/>
</dbReference>
<evidence type="ECO:0000256" key="2">
    <source>
        <dbReference type="ARBA" id="ARBA00022475"/>
    </source>
</evidence>
<accession>A0A1G6PSX7</accession>
<dbReference type="Proteomes" id="UP000199322">
    <property type="component" value="Unassembled WGS sequence"/>
</dbReference>
<keyword evidence="2" id="KW-1003">Cell membrane</keyword>
<dbReference type="GO" id="GO:0043709">
    <property type="term" value="P:cell adhesion involved in single-species biofilm formation"/>
    <property type="evidence" value="ECO:0007669"/>
    <property type="project" value="TreeGrafter"/>
</dbReference>
<gene>
    <name evidence="8" type="ORF">SAMN04488588_1883</name>
</gene>
<name>A0A1G6PSX7_9BACT</name>
<dbReference type="Gene3D" id="3.30.450.20">
    <property type="entry name" value="PAS domain"/>
    <property type="match status" value="1"/>
</dbReference>
<evidence type="ECO:0000256" key="4">
    <source>
        <dbReference type="ARBA" id="ARBA00022989"/>
    </source>
</evidence>
<keyword evidence="4 6" id="KW-1133">Transmembrane helix</keyword>
<dbReference type="CDD" id="cd01949">
    <property type="entry name" value="GGDEF"/>
    <property type="match status" value="1"/>
</dbReference>
<feature type="transmembrane region" description="Helical" evidence="6">
    <location>
        <begin position="12"/>
        <end position="31"/>
    </location>
</feature>
<dbReference type="InterPro" id="IPR033479">
    <property type="entry name" value="dCache_1"/>
</dbReference>
<evidence type="ECO:0000256" key="6">
    <source>
        <dbReference type="SAM" id="Phobius"/>
    </source>
</evidence>
<protein>
    <submittedName>
        <fullName evidence="8">Diguanylate cyclase (GGDEF) domain-containing protein</fullName>
    </submittedName>
</protein>
<comment type="subcellular location">
    <subcellularLocation>
        <location evidence="1">Cell membrane</location>
        <topology evidence="1">Multi-pass membrane protein</topology>
    </subcellularLocation>
</comment>
<dbReference type="GO" id="GO:1902201">
    <property type="term" value="P:negative regulation of bacterial-type flagellum-dependent cell motility"/>
    <property type="evidence" value="ECO:0007669"/>
    <property type="project" value="TreeGrafter"/>
</dbReference>
<dbReference type="SUPFAM" id="SSF55073">
    <property type="entry name" value="Nucleotide cyclase"/>
    <property type="match status" value="1"/>
</dbReference>
<dbReference type="InterPro" id="IPR050469">
    <property type="entry name" value="Diguanylate_Cyclase"/>
</dbReference>
<keyword evidence="9" id="KW-1185">Reference proteome</keyword>
<dbReference type="InterPro" id="IPR043128">
    <property type="entry name" value="Rev_trsase/Diguanyl_cyclase"/>
</dbReference>
<dbReference type="CDD" id="cd12912">
    <property type="entry name" value="PDC2_MCP_like"/>
    <property type="match status" value="1"/>
</dbReference>
<feature type="domain" description="GGDEF" evidence="7">
    <location>
        <begin position="379"/>
        <end position="503"/>
    </location>
</feature>
<keyword evidence="5 6" id="KW-0472">Membrane</keyword>
<proteinExistence type="predicted"/>
<evidence type="ECO:0000259" key="7">
    <source>
        <dbReference type="PROSITE" id="PS50887"/>
    </source>
</evidence>
<dbReference type="CDD" id="cd18773">
    <property type="entry name" value="PDC1_HK_sensor"/>
    <property type="match status" value="1"/>
</dbReference>
<reference evidence="8 9" key="1">
    <citation type="submission" date="2016-10" db="EMBL/GenBank/DDBJ databases">
        <authorList>
            <person name="de Groot N.N."/>
        </authorList>
    </citation>
    <scope>NUCLEOTIDE SEQUENCE [LARGE SCALE GENOMIC DNA]</scope>
    <source>
        <strain evidence="8 9">WG14</strain>
    </source>
</reference>
<dbReference type="FunFam" id="3.30.70.270:FF:000001">
    <property type="entry name" value="Diguanylate cyclase domain protein"/>
    <property type="match status" value="1"/>
</dbReference>
<feature type="transmembrane region" description="Helical" evidence="6">
    <location>
        <begin position="279"/>
        <end position="297"/>
    </location>
</feature>
<sequence length="503" mass="59337">MNISLKNKIRLNVFLLLIPFMLMIYFYYHGVIRTADEKMKMESQKIVNNISELYIEEYIYNTEKDFNYLFEDITINDFYNVFEYSDLISKWETYRKINDDAWYVYFATKYDRLYVVPRWIEPPGYEITERPWYINAYSNPFEISWTQPYEEAVTKSLVVTAARLYRDSKGDVIGIGAIDLTLENLSNMLDKINVGEGAEVFILDKNGEIIAHPQYSRVWTKLNNQNLIENIYKKDSGVFSVENGIYYAFNTIEKTGWKVVVKIPDKTLEGIIEPVRSEIMYLVVFAIMLFLIIQHIITNNIFYHFNNISYSLLNLKKGNYNLDMKGRKTKEIEDLYANFSDVIGKINSLNQETIIDPLTNLYNRRYLSRQLEDLKKNNEDYSILMLDIDDFKVANDKFGHNFGDFVLKKIGYMIYSNVRNEDTALRYGGEEFLVIFRGKDKEIIQKLSENIRENIERTIWPKDIKITVSGGLSFYDNKEDLIKHADELLYKSKTEGKNKIYTE</sequence>
<evidence type="ECO:0000256" key="1">
    <source>
        <dbReference type="ARBA" id="ARBA00004651"/>
    </source>
</evidence>
<dbReference type="RefSeq" id="WP_091405237.1">
    <property type="nucleotide sequence ID" value="NZ_FMYV01000009.1"/>
</dbReference>
<dbReference type="AlphaFoldDB" id="A0A1G6PSX7"/>
<evidence type="ECO:0000256" key="5">
    <source>
        <dbReference type="ARBA" id="ARBA00023136"/>
    </source>
</evidence>
<dbReference type="STRING" id="28234.SAMN04488588_1883"/>
<dbReference type="NCBIfam" id="TIGR00254">
    <property type="entry name" value="GGDEF"/>
    <property type="match status" value="1"/>
</dbReference>
<dbReference type="GO" id="GO:0005886">
    <property type="term" value="C:plasma membrane"/>
    <property type="evidence" value="ECO:0007669"/>
    <property type="project" value="UniProtKB-SubCell"/>
</dbReference>
<evidence type="ECO:0000313" key="8">
    <source>
        <dbReference type="EMBL" id="SDC83071.1"/>
    </source>
</evidence>
<keyword evidence="3 6" id="KW-0812">Transmembrane</keyword>
<dbReference type="InterPro" id="IPR029787">
    <property type="entry name" value="Nucleotide_cyclase"/>
</dbReference>
<evidence type="ECO:0000313" key="9">
    <source>
        <dbReference type="Proteomes" id="UP000199322"/>
    </source>
</evidence>
<dbReference type="PANTHER" id="PTHR45138">
    <property type="entry name" value="REGULATORY COMPONENTS OF SENSORY TRANSDUCTION SYSTEM"/>
    <property type="match status" value="1"/>
</dbReference>